<name>A0A1L9RRT9_ASPWE</name>
<protein>
    <submittedName>
        <fullName evidence="1">Uncharacterized protein</fullName>
    </submittedName>
</protein>
<accession>A0A1L9RRT9</accession>
<organism evidence="1 2">
    <name type="scientific">Aspergillus wentii DTO 134E9</name>
    <dbReference type="NCBI Taxonomy" id="1073089"/>
    <lineage>
        <taxon>Eukaryota</taxon>
        <taxon>Fungi</taxon>
        <taxon>Dikarya</taxon>
        <taxon>Ascomycota</taxon>
        <taxon>Pezizomycotina</taxon>
        <taxon>Eurotiomycetes</taxon>
        <taxon>Eurotiomycetidae</taxon>
        <taxon>Eurotiales</taxon>
        <taxon>Aspergillaceae</taxon>
        <taxon>Aspergillus</taxon>
        <taxon>Aspergillus subgen. Cremei</taxon>
    </lineage>
</organism>
<dbReference type="VEuPathDB" id="FungiDB:ASPWEDRAFT_465555"/>
<proteinExistence type="predicted"/>
<gene>
    <name evidence="1" type="ORF">ASPWEDRAFT_465555</name>
</gene>
<dbReference type="AlphaFoldDB" id="A0A1L9RRT9"/>
<sequence length="183" mass="19971">MICVTTSVPGIFALQQLSPNSVSLLLPTSQQANYSLGCASLTLASRPEFSPARIPHRISTILNNSCSTVGSELGLAKKERHRIIPRSTVYFLSPPPASHPTIPPPPPPPSLNFPSIPFFSLSSFSFLEFNSISLLLPSPPLPSYLLSKSTYLISLSYFYTPYLISSLPLSPSYLYIFSLLPIL</sequence>
<evidence type="ECO:0000313" key="1">
    <source>
        <dbReference type="EMBL" id="OJJ37686.1"/>
    </source>
</evidence>
<keyword evidence="2" id="KW-1185">Reference proteome</keyword>
<evidence type="ECO:0000313" key="2">
    <source>
        <dbReference type="Proteomes" id="UP000184383"/>
    </source>
</evidence>
<dbReference type="Proteomes" id="UP000184383">
    <property type="component" value="Unassembled WGS sequence"/>
</dbReference>
<dbReference type="RefSeq" id="XP_040691362.1">
    <property type="nucleotide sequence ID" value="XM_040836788.1"/>
</dbReference>
<reference evidence="2" key="1">
    <citation type="journal article" date="2017" name="Genome Biol.">
        <title>Comparative genomics reveals high biological diversity and specific adaptations in the industrially and medically important fungal genus Aspergillus.</title>
        <authorList>
            <person name="de Vries R.P."/>
            <person name="Riley R."/>
            <person name="Wiebenga A."/>
            <person name="Aguilar-Osorio G."/>
            <person name="Amillis S."/>
            <person name="Uchima C.A."/>
            <person name="Anderluh G."/>
            <person name="Asadollahi M."/>
            <person name="Askin M."/>
            <person name="Barry K."/>
            <person name="Battaglia E."/>
            <person name="Bayram O."/>
            <person name="Benocci T."/>
            <person name="Braus-Stromeyer S.A."/>
            <person name="Caldana C."/>
            <person name="Canovas D."/>
            <person name="Cerqueira G.C."/>
            <person name="Chen F."/>
            <person name="Chen W."/>
            <person name="Choi C."/>
            <person name="Clum A."/>
            <person name="Dos Santos R.A."/>
            <person name="Damasio A.R."/>
            <person name="Diallinas G."/>
            <person name="Emri T."/>
            <person name="Fekete E."/>
            <person name="Flipphi M."/>
            <person name="Freyberg S."/>
            <person name="Gallo A."/>
            <person name="Gournas C."/>
            <person name="Habgood R."/>
            <person name="Hainaut M."/>
            <person name="Harispe M.L."/>
            <person name="Henrissat B."/>
            <person name="Hilden K.S."/>
            <person name="Hope R."/>
            <person name="Hossain A."/>
            <person name="Karabika E."/>
            <person name="Karaffa L."/>
            <person name="Karanyi Z."/>
            <person name="Krasevec N."/>
            <person name="Kuo A."/>
            <person name="Kusch H."/>
            <person name="LaButti K."/>
            <person name="Lagendijk E.L."/>
            <person name="Lapidus A."/>
            <person name="Levasseur A."/>
            <person name="Lindquist E."/>
            <person name="Lipzen A."/>
            <person name="Logrieco A.F."/>
            <person name="MacCabe A."/>
            <person name="Maekelae M.R."/>
            <person name="Malavazi I."/>
            <person name="Melin P."/>
            <person name="Meyer V."/>
            <person name="Mielnichuk N."/>
            <person name="Miskei M."/>
            <person name="Molnar A.P."/>
            <person name="Mule G."/>
            <person name="Ngan C.Y."/>
            <person name="Orejas M."/>
            <person name="Orosz E."/>
            <person name="Ouedraogo J.P."/>
            <person name="Overkamp K.M."/>
            <person name="Park H.-S."/>
            <person name="Perrone G."/>
            <person name="Piumi F."/>
            <person name="Punt P.J."/>
            <person name="Ram A.F."/>
            <person name="Ramon A."/>
            <person name="Rauscher S."/>
            <person name="Record E."/>
            <person name="Riano-Pachon D.M."/>
            <person name="Robert V."/>
            <person name="Roehrig J."/>
            <person name="Ruller R."/>
            <person name="Salamov A."/>
            <person name="Salih N.S."/>
            <person name="Samson R.A."/>
            <person name="Sandor E."/>
            <person name="Sanguinetti M."/>
            <person name="Schuetze T."/>
            <person name="Sepcic K."/>
            <person name="Shelest E."/>
            <person name="Sherlock G."/>
            <person name="Sophianopoulou V."/>
            <person name="Squina F.M."/>
            <person name="Sun H."/>
            <person name="Susca A."/>
            <person name="Todd R.B."/>
            <person name="Tsang A."/>
            <person name="Unkles S.E."/>
            <person name="van de Wiele N."/>
            <person name="van Rossen-Uffink D."/>
            <person name="Oliveira J.V."/>
            <person name="Vesth T.C."/>
            <person name="Visser J."/>
            <person name="Yu J.-H."/>
            <person name="Zhou M."/>
            <person name="Andersen M.R."/>
            <person name="Archer D.B."/>
            <person name="Baker S.E."/>
            <person name="Benoit I."/>
            <person name="Brakhage A.A."/>
            <person name="Braus G.H."/>
            <person name="Fischer R."/>
            <person name="Frisvad J.C."/>
            <person name="Goldman G.H."/>
            <person name="Houbraken J."/>
            <person name="Oakley B."/>
            <person name="Pocsi I."/>
            <person name="Scazzocchio C."/>
            <person name="Seiboth B."/>
            <person name="vanKuyk P.A."/>
            <person name="Wortman J."/>
            <person name="Dyer P.S."/>
            <person name="Grigoriev I.V."/>
        </authorList>
    </citation>
    <scope>NUCLEOTIDE SEQUENCE [LARGE SCALE GENOMIC DNA]</scope>
    <source>
        <strain evidence="2">DTO 134E9</strain>
    </source>
</reference>
<dbReference type="GeneID" id="63752636"/>
<dbReference type="EMBL" id="KV878211">
    <property type="protein sequence ID" value="OJJ37686.1"/>
    <property type="molecule type" value="Genomic_DNA"/>
</dbReference>